<sequence>MKKFLISSVAVSVFVLFMFIFANNASAQQIYNNVTSGNNTGSYNPYGGYGSMMGSGYGNSFGGNNFGGYGGGYGNQVTYNPIPNPYDCGYYNPCGGNYGGGFSNFGGYRGGCNGMCSNMGNQYSQYNPYNSYAQYNPYGSSFGQGYGGYGNNSFLGFGAGLNGGFRF</sequence>
<organism evidence="2 3">
    <name type="scientific">Candidatus Nomurabacteria bacterium RIFCSPHIGHO2_02_FULL_38_15</name>
    <dbReference type="NCBI Taxonomy" id="1801752"/>
    <lineage>
        <taxon>Bacteria</taxon>
        <taxon>Candidatus Nomuraibacteriota</taxon>
    </lineage>
</organism>
<comment type="caution">
    <text evidence="2">The sequence shown here is derived from an EMBL/GenBank/DDBJ whole genome shotgun (WGS) entry which is preliminary data.</text>
</comment>
<evidence type="ECO:0000313" key="3">
    <source>
        <dbReference type="Proteomes" id="UP000179686"/>
    </source>
</evidence>
<evidence type="ECO:0000313" key="2">
    <source>
        <dbReference type="EMBL" id="OGI71769.1"/>
    </source>
</evidence>
<feature type="chain" id="PRO_5009225726" evidence="1">
    <location>
        <begin position="28"/>
        <end position="167"/>
    </location>
</feature>
<keyword evidence="1" id="KW-0732">Signal</keyword>
<reference evidence="2 3" key="1">
    <citation type="journal article" date="2016" name="Nat. Commun.">
        <title>Thousands of microbial genomes shed light on interconnected biogeochemical processes in an aquifer system.</title>
        <authorList>
            <person name="Anantharaman K."/>
            <person name="Brown C.T."/>
            <person name="Hug L.A."/>
            <person name="Sharon I."/>
            <person name="Castelle C.J."/>
            <person name="Probst A.J."/>
            <person name="Thomas B.C."/>
            <person name="Singh A."/>
            <person name="Wilkins M.J."/>
            <person name="Karaoz U."/>
            <person name="Brodie E.L."/>
            <person name="Williams K.H."/>
            <person name="Hubbard S.S."/>
            <person name="Banfield J.F."/>
        </authorList>
    </citation>
    <scope>NUCLEOTIDE SEQUENCE [LARGE SCALE GENOMIC DNA]</scope>
</reference>
<dbReference type="STRING" id="1801752.A3J61_00050"/>
<proteinExistence type="predicted"/>
<accession>A0A1F6VQB8</accession>
<gene>
    <name evidence="2" type="ORF">A3J61_00050</name>
</gene>
<dbReference type="Proteomes" id="UP000179686">
    <property type="component" value="Unassembled WGS sequence"/>
</dbReference>
<name>A0A1F6VQB8_9BACT</name>
<dbReference type="EMBL" id="MFUC01000023">
    <property type="protein sequence ID" value="OGI71769.1"/>
    <property type="molecule type" value="Genomic_DNA"/>
</dbReference>
<dbReference type="AlphaFoldDB" id="A0A1F6VQB8"/>
<protein>
    <submittedName>
        <fullName evidence="2">Uncharacterized protein</fullName>
    </submittedName>
</protein>
<feature type="signal peptide" evidence="1">
    <location>
        <begin position="1"/>
        <end position="27"/>
    </location>
</feature>
<evidence type="ECO:0000256" key="1">
    <source>
        <dbReference type="SAM" id="SignalP"/>
    </source>
</evidence>